<dbReference type="Pfam" id="PF05368">
    <property type="entry name" value="NmrA"/>
    <property type="match status" value="1"/>
</dbReference>
<dbReference type="PANTHER" id="PTHR43162:SF1">
    <property type="entry name" value="PRESTALK A DIFFERENTIATION PROTEIN A"/>
    <property type="match status" value="1"/>
</dbReference>
<dbReference type="InterPro" id="IPR051604">
    <property type="entry name" value="Ergot_Alk_Oxidoreductase"/>
</dbReference>
<dbReference type="Gene3D" id="3.40.50.720">
    <property type="entry name" value="NAD(P)-binding Rossmann-like Domain"/>
    <property type="match status" value="1"/>
</dbReference>
<reference evidence="2 3" key="1">
    <citation type="submission" date="2018-03" db="EMBL/GenBank/DDBJ databases">
        <title>Cross-interface Injection: A General Nanoliter Liquid Handling Method Applied to Single Cells Genome Amplification Automated Nanoliter Liquid Handling Applied to Single Cell Multiple Displacement Amplification.</title>
        <authorList>
            <person name="Yun J."/>
            <person name="Xu P."/>
            <person name="Xu J."/>
            <person name="Dai X."/>
            <person name="Wang Y."/>
            <person name="Zheng X."/>
            <person name="Cao C."/>
            <person name="Yi Q."/>
            <person name="Zhu Y."/>
            <person name="Wang L."/>
            <person name="Dong Z."/>
            <person name="Huang Y."/>
            <person name="Huang L."/>
            <person name="Du W."/>
        </authorList>
    </citation>
    <scope>NUCLEOTIDE SEQUENCE [LARGE SCALE GENOMIC DNA]</scope>
    <source>
        <strain evidence="2 3">Z-D1-2</strain>
    </source>
</reference>
<feature type="domain" description="NmrA-like" evidence="1">
    <location>
        <begin position="2"/>
        <end position="274"/>
    </location>
</feature>
<proteinExistence type="predicted"/>
<dbReference type="EMBL" id="PYVU01000021">
    <property type="protein sequence ID" value="PTB97222.1"/>
    <property type="molecule type" value="Genomic_DNA"/>
</dbReference>
<evidence type="ECO:0000259" key="1">
    <source>
        <dbReference type="Pfam" id="PF05368"/>
    </source>
</evidence>
<gene>
    <name evidence="2" type="ORF">C9994_04005</name>
</gene>
<evidence type="ECO:0000313" key="3">
    <source>
        <dbReference type="Proteomes" id="UP000240608"/>
    </source>
</evidence>
<dbReference type="Proteomes" id="UP000240608">
    <property type="component" value="Unassembled WGS sequence"/>
</dbReference>
<sequence>MKIVLTGSLGRIGKPLTQHLVEKGHRVTVISSKAERQKEIEALGATAAIGSMQDVDFLTSTFKGADAVYLMIAWDAIGNIFDKNIDFPTEFSKIASKYKQAVEQSGVKKVVHLSSIGAHTNKGIGSLSVYSRVEDVMNQLSEEVSIKFMRPVAFYTNLYRFMQSMKTDGAIVQSYGGDTKEPWVSPVDIANVIVEELEKPFEGRSFRYIASEEVSPNEVANILGEAIGNRDLKWKIVPAEQLLNGVLASGMNEWVAKGFVEMQTAQGNGTLYEDFYKNKPVMGEIKLTDFAKEFASVYNQEV</sequence>
<dbReference type="InterPro" id="IPR008030">
    <property type="entry name" value="NmrA-like"/>
</dbReference>
<protein>
    <submittedName>
        <fullName evidence="2">NAD-dependent dehydratase</fullName>
    </submittedName>
</protein>
<organism evidence="2 3">
    <name type="scientific">Marivirga lumbricoides</name>
    <dbReference type="NCBI Taxonomy" id="1046115"/>
    <lineage>
        <taxon>Bacteria</taxon>
        <taxon>Pseudomonadati</taxon>
        <taxon>Bacteroidota</taxon>
        <taxon>Cytophagia</taxon>
        <taxon>Cytophagales</taxon>
        <taxon>Marivirgaceae</taxon>
        <taxon>Marivirga</taxon>
    </lineage>
</organism>
<dbReference type="PANTHER" id="PTHR43162">
    <property type="match status" value="1"/>
</dbReference>
<accession>A0A2T4DTT5</accession>
<dbReference type="Gene3D" id="3.90.25.10">
    <property type="entry name" value="UDP-galactose 4-epimerase, domain 1"/>
    <property type="match status" value="1"/>
</dbReference>
<comment type="caution">
    <text evidence="2">The sequence shown here is derived from an EMBL/GenBank/DDBJ whole genome shotgun (WGS) entry which is preliminary data.</text>
</comment>
<dbReference type="InterPro" id="IPR036291">
    <property type="entry name" value="NAD(P)-bd_dom_sf"/>
</dbReference>
<name>A0A2T4DTT5_9BACT</name>
<evidence type="ECO:0000313" key="2">
    <source>
        <dbReference type="EMBL" id="PTB97222.1"/>
    </source>
</evidence>
<dbReference type="SUPFAM" id="SSF51735">
    <property type="entry name" value="NAD(P)-binding Rossmann-fold domains"/>
    <property type="match status" value="1"/>
</dbReference>
<dbReference type="AlphaFoldDB" id="A0A2T4DTT5"/>